<dbReference type="InterPro" id="IPR048389">
    <property type="entry name" value="YciQ-like_C"/>
</dbReference>
<evidence type="ECO:0000256" key="1">
    <source>
        <dbReference type="SAM" id="MobiDB-lite"/>
    </source>
</evidence>
<feature type="region of interest" description="Disordered" evidence="1">
    <location>
        <begin position="598"/>
        <end position="617"/>
    </location>
</feature>
<proteinExistence type="predicted"/>
<evidence type="ECO:0000256" key="2">
    <source>
        <dbReference type="SAM" id="Phobius"/>
    </source>
</evidence>
<feature type="transmembrane region" description="Helical" evidence="2">
    <location>
        <begin position="253"/>
        <end position="275"/>
    </location>
</feature>
<evidence type="ECO:0000259" key="4">
    <source>
        <dbReference type="Pfam" id="PF09972"/>
    </source>
</evidence>
<keyword evidence="2" id="KW-0812">Transmembrane</keyword>
<dbReference type="InterPro" id="IPR018702">
    <property type="entry name" value="DUF2207"/>
</dbReference>
<feature type="domain" description="Predicted membrane protein YciQ-like C-terminal" evidence="5">
    <location>
        <begin position="292"/>
        <end position="542"/>
    </location>
</feature>
<dbReference type="EMBL" id="JBHUFF010000020">
    <property type="protein sequence ID" value="MFD1800455.1"/>
    <property type="molecule type" value="Genomic_DNA"/>
</dbReference>
<feature type="transmembrane region" description="Helical" evidence="2">
    <location>
        <begin position="461"/>
        <end position="486"/>
    </location>
</feature>
<evidence type="ECO:0000256" key="3">
    <source>
        <dbReference type="SAM" id="SignalP"/>
    </source>
</evidence>
<feature type="signal peptide" evidence="3">
    <location>
        <begin position="1"/>
        <end position="22"/>
    </location>
</feature>
<evidence type="ECO:0000259" key="5">
    <source>
        <dbReference type="Pfam" id="PF20990"/>
    </source>
</evidence>
<keyword evidence="2" id="KW-1133">Transmembrane helix</keyword>
<gene>
    <name evidence="6" type="ORF">ACFSBK_11405</name>
</gene>
<sequence length="617" mass="68105">MKRKIGSSLFLLLLFFCWPVKAAAADYSIEAYKVDVSILENGTAVFDHAITYDFDGAFNGFLYTLDYAGYQQPTDIEVTVADENGRESQPFKLNSSQSPGTFTLSEGIDFLNFTVYQPGKNREKTVHYKYKVPEMIVNYLDTAEFNHKVIGGGWDDTLENVEIVIHLPQAVADKELKAWAHGTLTGSLDIKNNQTVHLTVASNPSHQFIEAHLVFPTYVTPLNPNTKDQKALASIMAQEQQLANEANAKRMRIFWVVIILSVLSVVSLIGGMVWIRILARKEKQEDIFLPTHLYELPADITPAVMYSATNNQKPRPVDLTATIMDLVRKKQIYLTEMNKKDKKGKEIKESTFLITRLPHSDTLSLLPHERYAMKWLLKVIGNGKEVSLQTIEDYGKKNPAKAKKFNEAYQKWQGMVKNKADELGYLSTYNARALGITVLTSVLLFATSLAALIVMGVSDAFYGGPLIITVGCFIISLFQWIGVLPLRTTAGKRADKEWKAFKKMLQDVSNLNMAEVASLVLWDHFLVYAISLGVSKKVIKALKIQFPKEDIGTMNVGHYYLYGSTFSSSAFQTSFESSFNHAVGHAINNASSGSGSGGGFSSGSSGGGGGGSGGGAF</sequence>
<evidence type="ECO:0000313" key="6">
    <source>
        <dbReference type="EMBL" id="MFD1800455.1"/>
    </source>
</evidence>
<keyword evidence="2" id="KW-0472">Membrane</keyword>
<dbReference type="Pfam" id="PF20990">
    <property type="entry name" value="DUF2207_C"/>
    <property type="match status" value="1"/>
</dbReference>
<feature type="domain" description="DUF2207" evidence="4">
    <location>
        <begin position="28"/>
        <end position="215"/>
    </location>
</feature>
<organism evidence="6 7">
    <name type="scientific">Carnobacterium antarcticum</name>
    <dbReference type="NCBI Taxonomy" id="2126436"/>
    <lineage>
        <taxon>Bacteria</taxon>
        <taxon>Bacillati</taxon>
        <taxon>Bacillota</taxon>
        <taxon>Bacilli</taxon>
        <taxon>Lactobacillales</taxon>
        <taxon>Carnobacteriaceae</taxon>
        <taxon>Carnobacterium</taxon>
    </lineage>
</organism>
<dbReference type="Pfam" id="PF09972">
    <property type="entry name" value="DUF2207"/>
    <property type="match status" value="1"/>
</dbReference>
<feature type="transmembrane region" description="Helical" evidence="2">
    <location>
        <begin position="433"/>
        <end position="455"/>
    </location>
</feature>
<accession>A0ABW4NR49</accession>
<reference evidence="7" key="1">
    <citation type="journal article" date="2019" name="Int. J. Syst. Evol. Microbiol.">
        <title>The Global Catalogue of Microorganisms (GCM) 10K type strain sequencing project: providing services to taxonomists for standard genome sequencing and annotation.</title>
        <authorList>
            <consortium name="The Broad Institute Genomics Platform"/>
            <consortium name="The Broad Institute Genome Sequencing Center for Infectious Disease"/>
            <person name="Wu L."/>
            <person name="Ma J."/>
        </authorList>
    </citation>
    <scope>NUCLEOTIDE SEQUENCE [LARGE SCALE GENOMIC DNA]</scope>
    <source>
        <strain evidence="7">KCTC 42143</strain>
    </source>
</reference>
<keyword evidence="3" id="KW-0732">Signal</keyword>
<feature type="chain" id="PRO_5046754697" evidence="3">
    <location>
        <begin position="23"/>
        <end position="617"/>
    </location>
</feature>
<comment type="caution">
    <text evidence="6">The sequence shown here is derived from an EMBL/GenBank/DDBJ whole genome shotgun (WGS) entry which is preliminary data.</text>
</comment>
<evidence type="ECO:0000313" key="7">
    <source>
        <dbReference type="Proteomes" id="UP001597285"/>
    </source>
</evidence>
<keyword evidence="7" id="KW-1185">Reference proteome</keyword>
<dbReference type="Proteomes" id="UP001597285">
    <property type="component" value="Unassembled WGS sequence"/>
</dbReference>
<name>A0ABW4NR49_9LACT</name>
<protein>
    <submittedName>
        <fullName evidence="6">DUF2207 domain-containing protein</fullName>
    </submittedName>
</protein>
<dbReference type="RefSeq" id="WP_058918547.1">
    <property type="nucleotide sequence ID" value="NZ_JBHSQC010000008.1"/>
</dbReference>